<evidence type="ECO:0000313" key="2">
    <source>
        <dbReference type="WBParaSite" id="L893_g7974.t1"/>
    </source>
</evidence>
<dbReference type="Proteomes" id="UP000095287">
    <property type="component" value="Unplaced"/>
</dbReference>
<organism evidence="1 2">
    <name type="scientific">Steinernema glaseri</name>
    <dbReference type="NCBI Taxonomy" id="37863"/>
    <lineage>
        <taxon>Eukaryota</taxon>
        <taxon>Metazoa</taxon>
        <taxon>Ecdysozoa</taxon>
        <taxon>Nematoda</taxon>
        <taxon>Chromadorea</taxon>
        <taxon>Rhabditida</taxon>
        <taxon>Tylenchina</taxon>
        <taxon>Panagrolaimomorpha</taxon>
        <taxon>Strongyloidoidea</taxon>
        <taxon>Steinernematidae</taxon>
        <taxon>Steinernema</taxon>
    </lineage>
</organism>
<name>A0A1I8APT0_9BILA</name>
<evidence type="ECO:0000313" key="1">
    <source>
        <dbReference type="Proteomes" id="UP000095287"/>
    </source>
</evidence>
<accession>A0A1I8APT0</accession>
<protein>
    <submittedName>
        <fullName evidence="2">Uncharacterized protein</fullName>
    </submittedName>
</protein>
<reference evidence="2" key="1">
    <citation type="submission" date="2016-11" db="UniProtKB">
        <authorList>
            <consortium name="WormBaseParasite"/>
        </authorList>
    </citation>
    <scope>IDENTIFICATION</scope>
</reference>
<keyword evidence="1" id="KW-1185">Reference proteome</keyword>
<sequence length="131" mass="14705">MIKEEQVIPALQYIAHPSVFTEEPTADITGCGNSTVSMYTRTNSTHVSSHVSRRRTFFDFRNAMQISLYFDRIYTIPKSVITLLESGYNCTVVMDDLKMSNPHALAKKTYSNGGGCSFFPELDEQTGESEC</sequence>
<dbReference type="WBParaSite" id="L893_g7974.t1">
    <property type="protein sequence ID" value="L893_g7974.t1"/>
    <property type="gene ID" value="L893_g7974"/>
</dbReference>
<dbReference type="AlphaFoldDB" id="A0A1I8APT0"/>
<proteinExistence type="predicted"/>